<accession>A0A2J8LEY4</accession>
<reference evidence="1 2" key="1">
    <citation type="submission" date="2017-12" db="EMBL/GenBank/DDBJ databases">
        <title>High-resolution comparative analysis of great ape genomes.</title>
        <authorList>
            <person name="Pollen A."/>
            <person name="Hastie A."/>
            <person name="Hormozdiari F."/>
            <person name="Dougherty M."/>
            <person name="Liu R."/>
            <person name="Chaisson M."/>
            <person name="Hoppe E."/>
            <person name="Hill C."/>
            <person name="Pang A."/>
            <person name="Hillier L."/>
            <person name="Baker C."/>
            <person name="Armstrong J."/>
            <person name="Shendure J."/>
            <person name="Paten B."/>
            <person name="Wilson R."/>
            <person name="Chao H."/>
            <person name="Schneider V."/>
            <person name="Ventura M."/>
            <person name="Kronenberg Z."/>
            <person name="Murali S."/>
            <person name="Gordon D."/>
            <person name="Cantsilieris S."/>
            <person name="Munson K."/>
            <person name="Nelson B."/>
            <person name="Raja A."/>
            <person name="Underwood J."/>
            <person name="Diekhans M."/>
            <person name="Fiddes I."/>
            <person name="Haussler D."/>
            <person name="Eichler E."/>
        </authorList>
    </citation>
    <scope>NUCLEOTIDE SEQUENCE [LARGE SCALE GENOMIC DNA]</scope>
    <source>
        <strain evidence="1">Yerkes chimp pedigree #C0471</strain>
    </source>
</reference>
<sequence length="43" mass="4830">MLATRVFSLVGKRAISTSVCVRAHESVVKSEDFSLPAYMDRRD</sequence>
<dbReference type="EMBL" id="NBAG03000295">
    <property type="protein sequence ID" value="PNI45829.1"/>
    <property type="molecule type" value="Genomic_DNA"/>
</dbReference>
<protein>
    <submittedName>
        <fullName evidence="1">COX4I1 isoform 1</fullName>
    </submittedName>
</protein>
<evidence type="ECO:0000313" key="1">
    <source>
        <dbReference type="EMBL" id="PNI45829.1"/>
    </source>
</evidence>
<name>A0A2J8LEY4_PANTR</name>
<gene>
    <name evidence="1" type="ORF">CK820_G0029448</name>
</gene>
<feature type="non-terminal residue" evidence="1">
    <location>
        <position position="43"/>
    </location>
</feature>
<dbReference type="Proteomes" id="UP000236370">
    <property type="component" value="Unassembled WGS sequence"/>
</dbReference>
<evidence type="ECO:0000313" key="2">
    <source>
        <dbReference type="Proteomes" id="UP000236370"/>
    </source>
</evidence>
<organism evidence="1 2">
    <name type="scientific">Pan troglodytes</name>
    <name type="common">Chimpanzee</name>
    <dbReference type="NCBI Taxonomy" id="9598"/>
    <lineage>
        <taxon>Eukaryota</taxon>
        <taxon>Metazoa</taxon>
        <taxon>Chordata</taxon>
        <taxon>Craniata</taxon>
        <taxon>Vertebrata</taxon>
        <taxon>Euteleostomi</taxon>
        <taxon>Mammalia</taxon>
        <taxon>Eutheria</taxon>
        <taxon>Euarchontoglires</taxon>
        <taxon>Primates</taxon>
        <taxon>Haplorrhini</taxon>
        <taxon>Catarrhini</taxon>
        <taxon>Hominidae</taxon>
        <taxon>Pan</taxon>
    </lineage>
</organism>
<dbReference type="AlphaFoldDB" id="A0A2J8LEY4"/>
<comment type="caution">
    <text evidence="1">The sequence shown here is derived from an EMBL/GenBank/DDBJ whole genome shotgun (WGS) entry which is preliminary data.</text>
</comment>
<proteinExistence type="predicted"/>
<dbReference type="SMR" id="A0A2J8LEY4"/>